<dbReference type="EC" id="1.-.-.-" evidence="4"/>
<dbReference type="PANTHER" id="PTHR43391">
    <property type="entry name" value="RETINOL DEHYDROGENASE-RELATED"/>
    <property type="match status" value="1"/>
</dbReference>
<comment type="caution">
    <text evidence="4">The sequence shown here is derived from an EMBL/GenBank/DDBJ whole genome shotgun (WGS) entry which is preliminary data.</text>
</comment>
<gene>
    <name evidence="4" type="ORF">R4I43_30640</name>
</gene>
<comment type="similarity">
    <text evidence="1">Belongs to the short-chain dehydrogenases/reductases (SDR) family.</text>
</comment>
<proteinExistence type="inferred from homology"/>
<dbReference type="RefSeq" id="WP_324269190.1">
    <property type="nucleotide sequence ID" value="NZ_JAWLNX010000032.1"/>
</dbReference>
<dbReference type="PANTHER" id="PTHR43391:SF26">
    <property type="entry name" value="BLL7251 PROTEIN"/>
    <property type="match status" value="1"/>
</dbReference>
<dbReference type="Pfam" id="PF00106">
    <property type="entry name" value="adh_short"/>
    <property type="match status" value="1"/>
</dbReference>
<organism evidence="4 5">
    <name type="scientific">Saccharopolyspora mangrovi</name>
    <dbReference type="NCBI Taxonomy" id="3082379"/>
    <lineage>
        <taxon>Bacteria</taxon>
        <taxon>Bacillati</taxon>
        <taxon>Actinomycetota</taxon>
        <taxon>Actinomycetes</taxon>
        <taxon>Pseudonocardiales</taxon>
        <taxon>Pseudonocardiaceae</taxon>
        <taxon>Saccharopolyspora</taxon>
    </lineage>
</organism>
<evidence type="ECO:0000313" key="5">
    <source>
        <dbReference type="Proteomes" id="UP001327093"/>
    </source>
</evidence>
<dbReference type="Gene3D" id="3.40.50.720">
    <property type="entry name" value="NAD(P)-binding Rossmann-like Domain"/>
    <property type="match status" value="1"/>
</dbReference>
<dbReference type="CDD" id="cd05233">
    <property type="entry name" value="SDR_c"/>
    <property type="match status" value="1"/>
</dbReference>
<sequence>MANIPGAPARPTRGIDSAQDKGVVVTGGGNGIGRALAIRLAEEGAHVVVNDLDASAAEEVASHVGGICIPADLGTPEGPEQLVTQSIEALSRIDIFCGNAGIAAGGSIETDDADWARALNVNLMAHVRAARALVPHWLNSGGGHYIVTASAAGLLTMIGNGPYSVSKHAAVAFAEWLDIEYGNRGISAQAVCPQGVDSQMLRNSGAVEQLLSRDTALPPDAVAAAVVTDMQAGRFLTLPHPEVADYYAARATDTDRWLHGMRHLHNRTFHFTGSDRR</sequence>
<dbReference type="EMBL" id="JAWLNX010000032">
    <property type="protein sequence ID" value="MEB3371766.1"/>
    <property type="molecule type" value="Genomic_DNA"/>
</dbReference>
<evidence type="ECO:0000313" key="4">
    <source>
        <dbReference type="EMBL" id="MEB3371766.1"/>
    </source>
</evidence>
<dbReference type="PRINTS" id="PR00081">
    <property type="entry name" value="GDHRDH"/>
</dbReference>
<name>A0ABU6AJS9_9PSEU</name>
<evidence type="ECO:0000256" key="1">
    <source>
        <dbReference type="ARBA" id="ARBA00006484"/>
    </source>
</evidence>
<dbReference type="SUPFAM" id="SSF51735">
    <property type="entry name" value="NAD(P)-binding Rossmann-fold domains"/>
    <property type="match status" value="1"/>
</dbReference>
<feature type="region of interest" description="Disordered" evidence="3">
    <location>
        <begin position="1"/>
        <end position="21"/>
    </location>
</feature>
<evidence type="ECO:0000256" key="3">
    <source>
        <dbReference type="SAM" id="MobiDB-lite"/>
    </source>
</evidence>
<reference evidence="4 5" key="1">
    <citation type="submission" date="2023-10" db="EMBL/GenBank/DDBJ databases">
        <title>Saccharopolyspora sp. nov., isolated from mangrove soil.</title>
        <authorList>
            <person name="Lu Y."/>
            <person name="Liu W."/>
        </authorList>
    </citation>
    <scope>NUCLEOTIDE SEQUENCE [LARGE SCALE GENOMIC DNA]</scope>
    <source>
        <strain evidence="4 5">S2-29</strain>
    </source>
</reference>
<keyword evidence="5" id="KW-1185">Reference proteome</keyword>
<dbReference type="InterPro" id="IPR002347">
    <property type="entry name" value="SDR_fam"/>
</dbReference>
<dbReference type="Proteomes" id="UP001327093">
    <property type="component" value="Unassembled WGS sequence"/>
</dbReference>
<dbReference type="InterPro" id="IPR036291">
    <property type="entry name" value="NAD(P)-bd_dom_sf"/>
</dbReference>
<keyword evidence="2 4" id="KW-0560">Oxidoreductase</keyword>
<evidence type="ECO:0000256" key="2">
    <source>
        <dbReference type="ARBA" id="ARBA00023002"/>
    </source>
</evidence>
<dbReference type="GO" id="GO:0016491">
    <property type="term" value="F:oxidoreductase activity"/>
    <property type="evidence" value="ECO:0007669"/>
    <property type="project" value="UniProtKB-KW"/>
</dbReference>
<protein>
    <submittedName>
        <fullName evidence="4">SDR family oxidoreductase</fullName>
        <ecNumber evidence="4">1.-.-.-</ecNumber>
    </submittedName>
</protein>
<accession>A0ABU6AJS9</accession>